<evidence type="ECO:0000313" key="8">
    <source>
        <dbReference type="Proteomes" id="UP000245212"/>
    </source>
</evidence>
<dbReference type="EMBL" id="QETA01000002">
    <property type="protein sequence ID" value="PWF23882.1"/>
    <property type="molecule type" value="Genomic_DNA"/>
</dbReference>
<keyword evidence="5 6" id="KW-0472">Membrane</keyword>
<organism evidence="7 8">
    <name type="scientific">Corticimicrobacter populi</name>
    <dbReference type="NCBI Taxonomy" id="2175229"/>
    <lineage>
        <taxon>Bacteria</taxon>
        <taxon>Pseudomonadati</taxon>
        <taxon>Pseudomonadota</taxon>
        <taxon>Betaproteobacteria</taxon>
        <taxon>Burkholderiales</taxon>
        <taxon>Alcaligenaceae</taxon>
        <taxon>Corticimicrobacter</taxon>
    </lineage>
</organism>
<evidence type="ECO:0000256" key="4">
    <source>
        <dbReference type="ARBA" id="ARBA00022989"/>
    </source>
</evidence>
<sequence length="318" mass="33642">MRPLFASQGRPAWLGWFLLCLGLAALPWLLGSFGLRFAAEVLLVGVAVLGLDLLVGLGGMASLGHGAVFGAAGYAAALLSAQVGGNLPLVLAAGVVAGALLSGLMGWAARRTGGLFFLVLTLIFGQMIWEVVFRWRAVTGGADGLRGFPRLSLGGWTLDTPLSLYVVAAVLALVALVLARSFARAPLGQALTAWRDQPERMRALGFDARRIQIRVFLLAGALAGAAGALYPFVNQYIGPNAVHWSMSATLMVMLVIGGVGTLHGGFVGAMIYLVIQTYISSYTERWQLIVGLIFVLTVIFLPHGVARLAQSVRCRRQA</sequence>
<feature type="transmembrane region" description="Helical" evidence="6">
    <location>
        <begin position="250"/>
        <end position="274"/>
    </location>
</feature>
<dbReference type="AlphaFoldDB" id="A0A2V1JYB6"/>
<evidence type="ECO:0000256" key="6">
    <source>
        <dbReference type="SAM" id="Phobius"/>
    </source>
</evidence>
<feature type="transmembrane region" description="Helical" evidence="6">
    <location>
        <begin position="12"/>
        <end position="31"/>
    </location>
</feature>
<feature type="transmembrane region" description="Helical" evidence="6">
    <location>
        <begin position="87"/>
        <end position="108"/>
    </location>
</feature>
<keyword evidence="8" id="KW-1185">Reference proteome</keyword>
<name>A0A2V1JYB6_9BURK</name>
<dbReference type="PANTHER" id="PTHR30482">
    <property type="entry name" value="HIGH-AFFINITY BRANCHED-CHAIN AMINO ACID TRANSPORT SYSTEM PERMEASE"/>
    <property type="match status" value="1"/>
</dbReference>
<comment type="subcellular location">
    <subcellularLocation>
        <location evidence="1">Cell membrane</location>
        <topology evidence="1">Multi-pass membrane protein</topology>
    </subcellularLocation>
</comment>
<keyword evidence="3 6" id="KW-0812">Transmembrane</keyword>
<protein>
    <submittedName>
        <fullName evidence="7">Branched-chain amino acid ABC transporter permease</fullName>
    </submittedName>
</protein>
<accession>A0A2V1JYB6</accession>
<evidence type="ECO:0000256" key="5">
    <source>
        <dbReference type="ARBA" id="ARBA00023136"/>
    </source>
</evidence>
<evidence type="ECO:0000313" key="7">
    <source>
        <dbReference type="EMBL" id="PWF23882.1"/>
    </source>
</evidence>
<evidence type="ECO:0000256" key="2">
    <source>
        <dbReference type="ARBA" id="ARBA00022475"/>
    </source>
</evidence>
<dbReference type="GO" id="GO:0005886">
    <property type="term" value="C:plasma membrane"/>
    <property type="evidence" value="ECO:0007669"/>
    <property type="project" value="UniProtKB-SubCell"/>
</dbReference>
<dbReference type="GO" id="GO:0015658">
    <property type="term" value="F:branched-chain amino acid transmembrane transporter activity"/>
    <property type="evidence" value="ECO:0007669"/>
    <property type="project" value="InterPro"/>
</dbReference>
<dbReference type="InterPro" id="IPR001851">
    <property type="entry name" value="ABC_transp_permease"/>
</dbReference>
<feature type="transmembrane region" description="Helical" evidence="6">
    <location>
        <begin position="286"/>
        <end position="306"/>
    </location>
</feature>
<dbReference type="PANTHER" id="PTHR30482:SF17">
    <property type="entry name" value="ABC TRANSPORTER ATP-BINDING PROTEIN"/>
    <property type="match status" value="1"/>
</dbReference>
<dbReference type="Proteomes" id="UP000245212">
    <property type="component" value="Unassembled WGS sequence"/>
</dbReference>
<reference evidence="8" key="1">
    <citation type="submission" date="2018-05" db="EMBL/GenBank/DDBJ databases">
        <authorList>
            <person name="Li Y."/>
        </authorList>
    </citation>
    <scope>NUCLEOTIDE SEQUENCE [LARGE SCALE GENOMIC DNA]</scope>
    <source>
        <strain evidence="8">3d-2-2</strain>
    </source>
</reference>
<keyword evidence="2" id="KW-1003">Cell membrane</keyword>
<proteinExistence type="predicted"/>
<dbReference type="Pfam" id="PF02653">
    <property type="entry name" value="BPD_transp_2"/>
    <property type="match status" value="1"/>
</dbReference>
<keyword evidence="4 6" id="KW-1133">Transmembrane helix</keyword>
<feature type="transmembrane region" description="Helical" evidence="6">
    <location>
        <begin position="37"/>
        <end position="55"/>
    </location>
</feature>
<evidence type="ECO:0000256" key="1">
    <source>
        <dbReference type="ARBA" id="ARBA00004651"/>
    </source>
</evidence>
<feature type="transmembrane region" description="Helical" evidence="6">
    <location>
        <begin position="211"/>
        <end position="230"/>
    </location>
</feature>
<dbReference type="RefSeq" id="WP_109061161.1">
    <property type="nucleotide sequence ID" value="NZ_QETA01000002.1"/>
</dbReference>
<gene>
    <name evidence="7" type="ORF">DD235_05985</name>
</gene>
<dbReference type="CDD" id="cd06581">
    <property type="entry name" value="TM_PBP1_LivM_like"/>
    <property type="match status" value="1"/>
</dbReference>
<evidence type="ECO:0000256" key="3">
    <source>
        <dbReference type="ARBA" id="ARBA00022692"/>
    </source>
</evidence>
<dbReference type="InterPro" id="IPR043428">
    <property type="entry name" value="LivM-like"/>
</dbReference>
<feature type="transmembrane region" description="Helical" evidence="6">
    <location>
        <begin position="162"/>
        <end position="179"/>
    </location>
</feature>
<comment type="caution">
    <text evidence="7">The sequence shown here is derived from an EMBL/GenBank/DDBJ whole genome shotgun (WGS) entry which is preliminary data.</text>
</comment>
<feature type="transmembrane region" description="Helical" evidence="6">
    <location>
        <begin position="115"/>
        <end position="135"/>
    </location>
</feature>